<evidence type="ECO:0000256" key="3">
    <source>
        <dbReference type="ARBA" id="ARBA00023239"/>
    </source>
</evidence>
<accession>A0A382UXM3</accession>
<dbReference type="SUPFAM" id="SSF53383">
    <property type="entry name" value="PLP-dependent transferases"/>
    <property type="match status" value="1"/>
</dbReference>
<dbReference type="InterPro" id="IPR015424">
    <property type="entry name" value="PyrdxlP-dep_Trfase"/>
</dbReference>
<dbReference type="EMBL" id="UINC01147532">
    <property type="protein sequence ID" value="SVD38907.1"/>
    <property type="molecule type" value="Genomic_DNA"/>
</dbReference>
<dbReference type="PANTHER" id="PTHR42735:SF6">
    <property type="entry name" value="SPHINGOSINE-1-PHOSPHATE LYASE 1"/>
    <property type="match status" value="1"/>
</dbReference>
<evidence type="ECO:0000256" key="1">
    <source>
        <dbReference type="ARBA" id="ARBA00001933"/>
    </source>
</evidence>
<feature type="non-terminal residue" evidence="4">
    <location>
        <position position="164"/>
    </location>
</feature>
<evidence type="ECO:0000256" key="2">
    <source>
        <dbReference type="ARBA" id="ARBA00022898"/>
    </source>
</evidence>
<dbReference type="PANTHER" id="PTHR42735">
    <property type="match status" value="1"/>
</dbReference>
<reference evidence="4" key="1">
    <citation type="submission" date="2018-05" db="EMBL/GenBank/DDBJ databases">
        <authorList>
            <person name="Lanie J.A."/>
            <person name="Ng W.-L."/>
            <person name="Kazmierczak K.M."/>
            <person name="Andrzejewski T.M."/>
            <person name="Davidsen T.M."/>
            <person name="Wayne K.J."/>
            <person name="Tettelin H."/>
            <person name="Glass J.I."/>
            <person name="Rusch D."/>
            <person name="Podicherti R."/>
            <person name="Tsui H.-C.T."/>
            <person name="Winkler M.E."/>
        </authorList>
    </citation>
    <scope>NUCLEOTIDE SEQUENCE</scope>
</reference>
<proteinExistence type="predicted"/>
<sequence length="164" mass="17081">MFIGGSYFGGDEIVSASNKAAGIYQNHNMLYAGRIFPGLVQIEQEIISALLGLFKAPPSGTGNLTGGGTESLLLAVMSALNRAKSIGRQAPFDLIIPEAAHPGFDKAAHLMGANAIRLGSSHIFRADPEQIKASVGPNTIFLAASAPSFPFGVTDRVDELAVIA</sequence>
<evidence type="ECO:0008006" key="5">
    <source>
        <dbReference type="Google" id="ProtNLM"/>
    </source>
</evidence>
<protein>
    <recommendedName>
        <fullName evidence="5">Aminotransferase class V domain-containing protein</fullName>
    </recommendedName>
</protein>
<keyword evidence="3" id="KW-0456">Lyase</keyword>
<dbReference type="Gene3D" id="3.40.640.10">
    <property type="entry name" value="Type I PLP-dependent aspartate aminotransferase-like (Major domain)"/>
    <property type="match status" value="1"/>
</dbReference>
<dbReference type="InterPro" id="IPR015421">
    <property type="entry name" value="PyrdxlP-dep_Trfase_major"/>
</dbReference>
<organism evidence="4">
    <name type="scientific">marine metagenome</name>
    <dbReference type="NCBI Taxonomy" id="408172"/>
    <lineage>
        <taxon>unclassified sequences</taxon>
        <taxon>metagenomes</taxon>
        <taxon>ecological metagenomes</taxon>
    </lineage>
</organism>
<evidence type="ECO:0000313" key="4">
    <source>
        <dbReference type="EMBL" id="SVD38907.1"/>
    </source>
</evidence>
<name>A0A382UXM3_9ZZZZ</name>
<gene>
    <name evidence="4" type="ORF">METZ01_LOCUS391761</name>
</gene>
<dbReference type="InterPro" id="IPR050477">
    <property type="entry name" value="GrpII_AminoAcid_Decarb"/>
</dbReference>
<dbReference type="AlphaFoldDB" id="A0A382UXM3"/>
<comment type="cofactor">
    <cofactor evidence="1">
        <name>pyridoxal 5'-phosphate</name>
        <dbReference type="ChEBI" id="CHEBI:597326"/>
    </cofactor>
</comment>
<keyword evidence="2" id="KW-0663">Pyridoxal phosphate</keyword>